<feature type="domain" description="F-box" evidence="1">
    <location>
        <begin position="4"/>
        <end position="42"/>
    </location>
</feature>
<dbReference type="Pfam" id="PF00646">
    <property type="entry name" value="F-box"/>
    <property type="match status" value="1"/>
</dbReference>
<name>A0ABD1Q6R6_9LAMI</name>
<evidence type="ECO:0000313" key="2">
    <source>
        <dbReference type="EMBL" id="KAL2471820.1"/>
    </source>
</evidence>
<dbReference type="EMBL" id="JBFOLK010000012">
    <property type="protein sequence ID" value="KAL2471820.1"/>
    <property type="molecule type" value="Genomic_DNA"/>
</dbReference>
<dbReference type="PANTHER" id="PTHR31672">
    <property type="entry name" value="BNACNNG10540D PROTEIN"/>
    <property type="match status" value="1"/>
</dbReference>
<evidence type="ECO:0000313" key="3">
    <source>
        <dbReference type="Proteomes" id="UP001604336"/>
    </source>
</evidence>
<dbReference type="InterPro" id="IPR036047">
    <property type="entry name" value="F-box-like_dom_sf"/>
</dbReference>
<dbReference type="Proteomes" id="UP001604336">
    <property type="component" value="Unassembled WGS sequence"/>
</dbReference>
<keyword evidence="3" id="KW-1185">Reference proteome</keyword>
<reference evidence="3" key="1">
    <citation type="submission" date="2024-07" db="EMBL/GenBank/DDBJ databases">
        <title>Two chromosome-level genome assemblies of Korean endemic species Abeliophyllum distichum and Forsythia ovata (Oleaceae).</title>
        <authorList>
            <person name="Jang H."/>
        </authorList>
    </citation>
    <scope>NUCLEOTIDE SEQUENCE [LARGE SCALE GENOMIC DNA]</scope>
</reference>
<accession>A0ABD1Q6R6</accession>
<dbReference type="SUPFAM" id="SSF81383">
    <property type="entry name" value="F-box domain"/>
    <property type="match status" value="1"/>
</dbReference>
<sequence length="286" mass="33261">MAELIDDLVLEVISWLPLKDAVQCKILNTTFNAYISNRNFEHKHFVRSNQKICNLLFCSNSHPVIFRQLELEHPYPVNKLQTIDKLRSQIVSCGGLLLLYHKFSIYRVLNPLTRDFRLVPQDKHDGWFVGSIGLAVYSSTDSYKVTLVAVHVKKHQTCLENQVCKFTLFRLCSTQWEESGEKDFVCKSSEFVSRNTQSVYLHDSLHWVREDGSILAFDLEKCQARIIQAPVKLITGYDIWFGGIEGSIVFVCSLKSETVVYVYDHVHTNTWQIRHKIRKHKNNKKR</sequence>
<dbReference type="AlphaFoldDB" id="A0ABD1Q6R6"/>
<comment type="caution">
    <text evidence="2">The sequence shown here is derived from an EMBL/GenBank/DDBJ whole genome shotgun (WGS) entry which is preliminary data.</text>
</comment>
<organism evidence="2 3">
    <name type="scientific">Abeliophyllum distichum</name>
    <dbReference type="NCBI Taxonomy" id="126358"/>
    <lineage>
        <taxon>Eukaryota</taxon>
        <taxon>Viridiplantae</taxon>
        <taxon>Streptophyta</taxon>
        <taxon>Embryophyta</taxon>
        <taxon>Tracheophyta</taxon>
        <taxon>Spermatophyta</taxon>
        <taxon>Magnoliopsida</taxon>
        <taxon>eudicotyledons</taxon>
        <taxon>Gunneridae</taxon>
        <taxon>Pentapetalae</taxon>
        <taxon>asterids</taxon>
        <taxon>lamiids</taxon>
        <taxon>Lamiales</taxon>
        <taxon>Oleaceae</taxon>
        <taxon>Forsythieae</taxon>
        <taxon>Abeliophyllum</taxon>
    </lineage>
</organism>
<gene>
    <name evidence="2" type="ORF">Adt_39956</name>
</gene>
<dbReference type="InterPro" id="IPR050796">
    <property type="entry name" value="SCF_F-box_component"/>
</dbReference>
<evidence type="ECO:0000259" key="1">
    <source>
        <dbReference type="Pfam" id="PF00646"/>
    </source>
</evidence>
<proteinExistence type="predicted"/>
<protein>
    <submittedName>
        <fullName evidence="2">F-box/kelch-repeat protein</fullName>
    </submittedName>
</protein>
<dbReference type="InterPro" id="IPR001810">
    <property type="entry name" value="F-box_dom"/>
</dbReference>